<evidence type="ECO:0000256" key="1">
    <source>
        <dbReference type="ARBA" id="ARBA00004429"/>
    </source>
</evidence>
<dbReference type="InterPro" id="IPR027417">
    <property type="entry name" value="P-loop_NTPase"/>
</dbReference>
<feature type="binding site" evidence="14">
    <location>
        <begin position="149"/>
        <end position="151"/>
    </location>
    <ligand>
        <name>GTP</name>
        <dbReference type="ChEBI" id="CHEBI:37565"/>
        <label>1</label>
    </ligand>
</feature>
<evidence type="ECO:0000256" key="14">
    <source>
        <dbReference type="PIRSR" id="PIRSR603373-1"/>
    </source>
</evidence>
<evidence type="ECO:0000256" key="13">
    <source>
        <dbReference type="NCBIfam" id="TIGR00437"/>
    </source>
</evidence>
<keyword evidence="15" id="KW-0460">Magnesium</keyword>
<feature type="transmembrane region" description="Helical" evidence="16">
    <location>
        <begin position="745"/>
        <end position="763"/>
    </location>
</feature>
<evidence type="ECO:0000256" key="9">
    <source>
        <dbReference type="ARBA" id="ARBA00023004"/>
    </source>
</evidence>
<evidence type="ECO:0000256" key="7">
    <source>
        <dbReference type="ARBA" id="ARBA00022741"/>
    </source>
</evidence>
<dbReference type="Proteomes" id="UP000326641">
    <property type="component" value="Unassembled WGS sequence"/>
</dbReference>
<reference evidence="18" key="1">
    <citation type="submission" date="2018-11" db="EMBL/GenBank/DDBJ databases">
        <authorList>
            <person name="Onetto C."/>
        </authorList>
    </citation>
    <scope>NUCLEOTIDE SEQUENCE [LARGE SCALE GENOMIC DNA]</scope>
</reference>
<evidence type="ECO:0000256" key="3">
    <source>
        <dbReference type="ARBA" id="ARBA00022475"/>
    </source>
</evidence>
<keyword evidence="8 16" id="KW-1133">Transmembrane helix</keyword>
<feature type="binding site" evidence="14">
    <location>
        <begin position="120"/>
        <end position="123"/>
    </location>
    <ligand>
        <name>GTP</name>
        <dbReference type="ChEBI" id="CHEBI:37565"/>
        <label>1</label>
    </ligand>
</feature>
<dbReference type="InterPro" id="IPR011640">
    <property type="entry name" value="Fe2_transport_prot_B_C"/>
</dbReference>
<dbReference type="PROSITE" id="PS51711">
    <property type="entry name" value="G_FEOB"/>
    <property type="match status" value="1"/>
</dbReference>
<feature type="binding site" evidence="14">
    <location>
        <begin position="57"/>
        <end position="60"/>
    </location>
    <ligand>
        <name>GTP</name>
        <dbReference type="ChEBI" id="CHEBI:37565"/>
        <label>1</label>
    </ligand>
</feature>
<keyword evidence="19" id="KW-1185">Reference proteome</keyword>
<dbReference type="AlphaFoldDB" id="A0A564WA74"/>
<feature type="transmembrane region" description="Helical" evidence="16">
    <location>
        <begin position="288"/>
        <end position="309"/>
    </location>
</feature>
<evidence type="ECO:0000256" key="5">
    <source>
        <dbReference type="ARBA" id="ARBA00022519"/>
    </source>
</evidence>
<keyword evidence="3" id="KW-1003">Cell membrane</keyword>
<feature type="transmembrane region" description="Helical" evidence="16">
    <location>
        <begin position="329"/>
        <end position="349"/>
    </location>
</feature>
<comment type="subcellular location">
    <subcellularLocation>
        <location evidence="1 16">Cell inner membrane</location>
        <topology evidence="1 16">Multi-pass membrane protein</topology>
    </subcellularLocation>
</comment>
<proteinExistence type="inferred from homology"/>
<keyword evidence="11 14" id="KW-0342">GTP-binding</keyword>
<evidence type="ECO:0000256" key="12">
    <source>
        <dbReference type="ARBA" id="ARBA00023136"/>
    </source>
</evidence>
<dbReference type="Pfam" id="PF07670">
    <property type="entry name" value="Gate"/>
    <property type="match status" value="2"/>
</dbReference>
<feature type="binding site" evidence="14">
    <location>
        <begin position="11"/>
        <end position="18"/>
    </location>
    <ligand>
        <name>GTP</name>
        <dbReference type="ChEBI" id="CHEBI:37565"/>
        <label>1</label>
    </ligand>
</feature>
<feature type="binding site" evidence="15">
    <location>
        <position position="23"/>
    </location>
    <ligand>
        <name>Mg(2+)</name>
        <dbReference type="ChEBI" id="CHEBI:18420"/>
        <label>2</label>
    </ligand>
</feature>
<keyword evidence="9 16" id="KW-0408">Iron</keyword>
<dbReference type="PANTHER" id="PTHR43185">
    <property type="entry name" value="FERROUS IRON TRANSPORT PROTEIN B"/>
    <property type="match status" value="1"/>
</dbReference>
<keyword evidence="10" id="KW-0406">Ion transport</keyword>
<dbReference type="SUPFAM" id="SSF52540">
    <property type="entry name" value="P-loop containing nucleoside triphosphate hydrolases"/>
    <property type="match status" value="1"/>
</dbReference>
<feature type="transmembrane region" description="Helical" evidence="16">
    <location>
        <begin position="685"/>
        <end position="706"/>
    </location>
</feature>
<keyword evidence="15" id="KW-0479">Metal-binding</keyword>
<dbReference type="GO" id="GO:0046872">
    <property type="term" value="F:metal ion binding"/>
    <property type="evidence" value="ECO:0007669"/>
    <property type="project" value="UniProtKB-KW"/>
</dbReference>
<gene>
    <name evidence="18" type="primary">feoB</name>
    <name evidence="18" type="ORF">DF3PA_10140</name>
</gene>
<evidence type="ECO:0000256" key="16">
    <source>
        <dbReference type="RuleBase" id="RU362098"/>
    </source>
</evidence>
<dbReference type="InterPro" id="IPR005225">
    <property type="entry name" value="Small_GTP-bd"/>
</dbReference>
<dbReference type="Pfam" id="PF17910">
    <property type="entry name" value="FeoB_Cyto"/>
    <property type="match status" value="1"/>
</dbReference>
<keyword evidence="7 14" id="KW-0547">Nucleotide-binding</keyword>
<comment type="caution">
    <text evidence="18">The sequence shown here is derived from an EMBL/GenBank/DDBJ whole genome shotgun (WGS) entry which is preliminary data.</text>
</comment>
<dbReference type="PANTHER" id="PTHR43185:SF1">
    <property type="entry name" value="FE(2+) TRANSPORTER FEOB"/>
    <property type="match status" value="1"/>
</dbReference>
<dbReference type="NCBIfam" id="TIGR00231">
    <property type="entry name" value="small_GTP"/>
    <property type="match status" value="1"/>
</dbReference>
<dbReference type="InterPro" id="IPR050860">
    <property type="entry name" value="FeoB_GTPase"/>
</dbReference>
<name>A0A564WA74_9PROT</name>
<dbReference type="Gene3D" id="1.10.287.1770">
    <property type="match status" value="1"/>
</dbReference>
<keyword evidence="2 16" id="KW-0813">Transport</keyword>
<evidence type="ECO:0000256" key="6">
    <source>
        <dbReference type="ARBA" id="ARBA00022692"/>
    </source>
</evidence>
<dbReference type="InterPro" id="IPR030389">
    <property type="entry name" value="G_FEOB_dom"/>
</dbReference>
<organism evidence="18 19">
    <name type="scientific">Candidatus Defluviicoccus seviourii</name>
    <dbReference type="NCBI Taxonomy" id="2565273"/>
    <lineage>
        <taxon>Bacteria</taxon>
        <taxon>Pseudomonadati</taxon>
        <taxon>Pseudomonadota</taxon>
        <taxon>Alphaproteobacteria</taxon>
        <taxon>Rhodospirillales</taxon>
        <taxon>Rhodospirillaceae</taxon>
        <taxon>Defluviicoccus</taxon>
    </lineage>
</organism>
<evidence type="ECO:0000256" key="15">
    <source>
        <dbReference type="PIRSR" id="PIRSR603373-2"/>
    </source>
</evidence>
<sequence>MKDSPTIGLVGNPNCGKTTLFNAFTGARQQVGNWPGVTVERKSGTWRRGGREFLVVDLPGVYALGAVSESSIDERVARDYILSGEADLFVNIVDASNLERNLYLTAQLIEMRVPFVLALNMFDVARERRIRIDAEALARELGCPVVPLVAHRGEGVDALGEAIERALSEPPVPPIELGYHRDVEAAIAELLPHLAPTAAARSVNERWLAIKLLEGDIGAYALVGADIVHRATALQEAIAERAGEDADILVADSRYGFANSLIQTAVKRLGVVHQTLTDRIDRIVLHRLFGIPIFLVVMYALFLFTINVGSAFIDFFDQVAGTLLVDGGGALLGALGAPEWIIVLLAGGVGGGIQTVATFVPIIACLYLFLSFLEDCGYMARAAFVMDRLMRAIGLPGKSFIPLIVGFGCNVPAIMATRTLENRRDRILTVMMAPFMSCGARLPVYALFAAAFFPQGGQNVVFALYLIGIAFAVLTGLTLRHTLLKGDASPFVMELPPYHLPTLKGIALRTWDRLKGFVIRAGRIIIVCVVALNTLGSISADGSFGHENTERSLLAGISRAITPVFVPMGLNEDNWPATVGLFTGIFAKEAVVGTLDALYTSLAAADAGQTEGESGEDGGFDLGAGLLAALATIPENLAQLADALTDPLGIGIASTSDPDEAAESQGVAVGTFGAMASRFDGQIGAFAYLLAVLLYLPCVSAIAAIWRETGPMWTTFSVLWTTGLAYGAAVVVYQIGTWQRDPGQAFAWIAGVTLVFAGGITLMRQFGLRRPSGAAAVPAE</sequence>
<dbReference type="InterPro" id="IPR041069">
    <property type="entry name" value="FeoB_Cyto"/>
</dbReference>
<dbReference type="InterPro" id="IPR003373">
    <property type="entry name" value="Fe2_transport_prot-B"/>
</dbReference>
<dbReference type="GO" id="GO:0005886">
    <property type="term" value="C:plasma membrane"/>
    <property type="evidence" value="ECO:0007669"/>
    <property type="project" value="UniProtKB-SubCell"/>
</dbReference>
<dbReference type="Pfam" id="PF02421">
    <property type="entry name" value="FeoB_N"/>
    <property type="match status" value="1"/>
</dbReference>
<feature type="domain" description="FeoB-type G" evidence="17">
    <location>
        <begin position="4"/>
        <end position="169"/>
    </location>
</feature>
<feature type="binding site" evidence="14">
    <location>
        <begin position="36"/>
        <end position="40"/>
    </location>
    <ligand>
        <name>GTP</name>
        <dbReference type="ChEBI" id="CHEBI:37565"/>
        <label>1</label>
    </ligand>
</feature>
<evidence type="ECO:0000259" key="17">
    <source>
        <dbReference type="PROSITE" id="PS51711"/>
    </source>
</evidence>
<feature type="transmembrane region" description="Helical" evidence="16">
    <location>
        <begin position="459"/>
        <end position="479"/>
    </location>
</feature>
<dbReference type="Pfam" id="PF07664">
    <property type="entry name" value="FeoB_C"/>
    <property type="match status" value="1"/>
</dbReference>
<evidence type="ECO:0000256" key="2">
    <source>
        <dbReference type="ARBA" id="ARBA00022448"/>
    </source>
</evidence>
<dbReference type="GO" id="GO:0015093">
    <property type="term" value="F:ferrous iron transmembrane transporter activity"/>
    <property type="evidence" value="ECO:0007669"/>
    <property type="project" value="UniProtKB-UniRule"/>
</dbReference>
<accession>A0A564WA74</accession>
<comment type="function">
    <text evidence="16">Probable transporter of a GTP-driven Fe(2+) uptake system.</text>
</comment>
<dbReference type="PRINTS" id="PR00326">
    <property type="entry name" value="GTP1OBG"/>
</dbReference>
<dbReference type="InterPro" id="IPR011642">
    <property type="entry name" value="Gate_dom"/>
</dbReference>
<dbReference type="GO" id="GO:0005525">
    <property type="term" value="F:GTP binding"/>
    <property type="evidence" value="ECO:0007669"/>
    <property type="project" value="UniProtKB-KW"/>
</dbReference>
<keyword evidence="12 16" id="KW-0472">Membrane</keyword>
<dbReference type="CDD" id="cd01879">
    <property type="entry name" value="FeoB"/>
    <property type="match status" value="1"/>
</dbReference>
<dbReference type="EMBL" id="UXAT02000001">
    <property type="protein sequence ID" value="VUX45015.1"/>
    <property type="molecule type" value="Genomic_DNA"/>
</dbReference>
<evidence type="ECO:0000313" key="19">
    <source>
        <dbReference type="Proteomes" id="UP000326641"/>
    </source>
</evidence>
<feature type="transmembrane region" description="Helical" evidence="16">
    <location>
        <begin position="427"/>
        <end position="453"/>
    </location>
</feature>
<comment type="similarity">
    <text evidence="16">Belongs to the TRAFAC class TrmE-Era-EngA-EngB-Septin-like GTPase superfamily. FeoB GTPase (TC 9.A.8) family.</text>
</comment>
<feature type="transmembrane region" description="Helical" evidence="16">
    <location>
        <begin position="393"/>
        <end position="415"/>
    </location>
</feature>
<dbReference type="NCBIfam" id="NF007105">
    <property type="entry name" value="PRK09554.1"/>
    <property type="match status" value="1"/>
</dbReference>
<keyword evidence="6 16" id="KW-0812">Transmembrane</keyword>
<dbReference type="InterPro" id="IPR006073">
    <property type="entry name" value="GTP-bd"/>
</dbReference>
<keyword evidence="5" id="KW-0997">Cell inner membrane</keyword>
<dbReference type="Gene3D" id="3.40.50.300">
    <property type="entry name" value="P-loop containing nucleotide triphosphate hydrolases"/>
    <property type="match status" value="1"/>
</dbReference>
<dbReference type="FunFam" id="3.40.50.300:FF:000426">
    <property type="entry name" value="Ferrous iron transport protein B"/>
    <property type="match status" value="1"/>
</dbReference>
<feature type="transmembrane region" description="Helical" evidence="16">
    <location>
        <begin position="356"/>
        <end position="373"/>
    </location>
</feature>
<evidence type="ECO:0000256" key="10">
    <source>
        <dbReference type="ARBA" id="ARBA00023065"/>
    </source>
</evidence>
<protein>
    <recommendedName>
        <fullName evidence="13 16">Ferrous iron transport protein B</fullName>
    </recommendedName>
</protein>
<keyword evidence="4 16" id="KW-0410">Iron transport</keyword>
<evidence type="ECO:0000256" key="11">
    <source>
        <dbReference type="ARBA" id="ARBA00023134"/>
    </source>
</evidence>
<evidence type="ECO:0000313" key="18">
    <source>
        <dbReference type="EMBL" id="VUX45015.1"/>
    </source>
</evidence>
<dbReference type="NCBIfam" id="TIGR00437">
    <property type="entry name" value="feoB"/>
    <property type="match status" value="1"/>
</dbReference>
<feature type="binding site" evidence="15">
    <location>
        <position position="25"/>
    </location>
    <ligand>
        <name>Mg(2+)</name>
        <dbReference type="ChEBI" id="CHEBI:18420"/>
        <label>2</label>
    </ligand>
</feature>
<feature type="transmembrane region" description="Helical" evidence="16">
    <location>
        <begin position="712"/>
        <end position="733"/>
    </location>
</feature>
<evidence type="ECO:0000256" key="8">
    <source>
        <dbReference type="ARBA" id="ARBA00022989"/>
    </source>
</evidence>
<feature type="binding site" evidence="15">
    <location>
        <position position="26"/>
    </location>
    <ligand>
        <name>Mg(2+)</name>
        <dbReference type="ChEBI" id="CHEBI:18420"/>
        <label>2</label>
    </ligand>
</feature>
<evidence type="ECO:0000256" key="4">
    <source>
        <dbReference type="ARBA" id="ARBA00022496"/>
    </source>
</evidence>
<feature type="binding site" evidence="15">
    <location>
        <position position="22"/>
    </location>
    <ligand>
        <name>Mg(2+)</name>
        <dbReference type="ChEBI" id="CHEBI:18420"/>
        <label>1</label>
    </ligand>
</feature>